<dbReference type="Gene3D" id="3.40.1580.10">
    <property type="entry name" value="SMI1/KNR4-like"/>
    <property type="match status" value="1"/>
</dbReference>
<organism evidence="2 3">
    <name type="scientific">Micromonospora halotolerans</name>
    <dbReference type="NCBI Taxonomy" id="709879"/>
    <lineage>
        <taxon>Bacteria</taxon>
        <taxon>Bacillati</taxon>
        <taxon>Actinomycetota</taxon>
        <taxon>Actinomycetes</taxon>
        <taxon>Micromonosporales</taxon>
        <taxon>Micromonosporaceae</taxon>
        <taxon>Micromonospora</taxon>
    </lineage>
</organism>
<sequence length="139" mass="15131">MNPGGWRHLLLSDDAYVLRPPSSVAAVSQVEALLGVDLPADLRALYLATDGVFDKTGQWFVCWPLDEVVKRNQDAWAQEGAGRRQLLGFGDDGTGSPFCISTSGSGHVFIWDPIDAVAYPLATNLADFWRGWHAGTLKT</sequence>
<dbReference type="SMART" id="SM00860">
    <property type="entry name" value="SMI1_KNR4"/>
    <property type="match status" value="1"/>
</dbReference>
<evidence type="ECO:0000259" key="1">
    <source>
        <dbReference type="SMART" id="SM00860"/>
    </source>
</evidence>
<dbReference type="Proteomes" id="UP001303001">
    <property type="component" value="Chromosome"/>
</dbReference>
<proteinExistence type="predicted"/>
<evidence type="ECO:0000313" key="3">
    <source>
        <dbReference type="Proteomes" id="UP001303001"/>
    </source>
</evidence>
<dbReference type="InterPro" id="IPR037883">
    <property type="entry name" value="Knr4/Smi1-like_sf"/>
</dbReference>
<feature type="domain" description="Knr4/Smi1-like" evidence="1">
    <location>
        <begin position="21"/>
        <end position="131"/>
    </location>
</feature>
<protein>
    <submittedName>
        <fullName evidence="2">SMI1/KNR4 family protein</fullName>
    </submittedName>
</protein>
<accession>A0ABY9ZQ93</accession>
<reference evidence="2 3" key="1">
    <citation type="submission" date="2023-09" db="EMBL/GenBank/DDBJ databases">
        <title>Micromonospora halotolerans DSM 45598 genome sequence.</title>
        <authorList>
            <person name="Mo P."/>
        </authorList>
    </citation>
    <scope>NUCLEOTIDE SEQUENCE [LARGE SCALE GENOMIC DNA]</scope>
    <source>
        <strain evidence="2 3">DSM 45598</strain>
    </source>
</reference>
<dbReference type="SUPFAM" id="SSF160631">
    <property type="entry name" value="SMI1/KNR4-like"/>
    <property type="match status" value="1"/>
</dbReference>
<dbReference type="InterPro" id="IPR018958">
    <property type="entry name" value="Knr4/Smi1-like_dom"/>
</dbReference>
<gene>
    <name evidence="2" type="ORF">RMN56_19505</name>
</gene>
<dbReference type="EMBL" id="CP134876">
    <property type="protein sequence ID" value="WNM37355.1"/>
    <property type="molecule type" value="Genomic_DNA"/>
</dbReference>
<name>A0ABY9ZQ93_9ACTN</name>
<dbReference type="Pfam" id="PF09346">
    <property type="entry name" value="SMI1_KNR4"/>
    <property type="match status" value="1"/>
</dbReference>
<dbReference type="RefSeq" id="WP_313718903.1">
    <property type="nucleotide sequence ID" value="NZ_CP134876.1"/>
</dbReference>
<keyword evidence="3" id="KW-1185">Reference proteome</keyword>
<evidence type="ECO:0000313" key="2">
    <source>
        <dbReference type="EMBL" id="WNM37355.1"/>
    </source>
</evidence>